<keyword evidence="1" id="KW-0812">Transmembrane</keyword>
<dbReference type="KEGG" id="mbas:ALGA_2297"/>
<reference evidence="2 3" key="1">
    <citation type="journal article" date="2018" name="Mar. Genomics">
        <title>Complete genome sequence of Marinifilaceae bacterium strain SPP2, isolated from the Antarctic marine sediment.</title>
        <authorList>
            <person name="Watanabe M."/>
            <person name="Kojima H."/>
            <person name="Fukui M."/>
        </authorList>
    </citation>
    <scope>NUCLEOTIDE SEQUENCE [LARGE SCALE GENOMIC DNA]</scope>
    <source>
        <strain evidence="2 3">SPP2</strain>
    </source>
</reference>
<dbReference type="OrthoDB" id="1122438at2"/>
<accession>A0A1Y1CJR5</accession>
<proteinExistence type="predicted"/>
<organism evidence="2 3">
    <name type="scientific">Labilibaculum antarcticum</name>
    <dbReference type="NCBI Taxonomy" id="1717717"/>
    <lineage>
        <taxon>Bacteria</taxon>
        <taxon>Pseudomonadati</taxon>
        <taxon>Bacteroidota</taxon>
        <taxon>Bacteroidia</taxon>
        <taxon>Marinilabiliales</taxon>
        <taxon>Marinifilaceae</taxon>
        <taxon>Labilibaculum</taxon>
    </lineage>
</organism>
<name>A0A1Y1CJR5_9BACT</name>
<evidence type="ECO:0000256" key="1">
    <source>
        <dbReference type="SAM" id="Phobius"/>
    </source>
</evidence>
<keyword evidence="3" id="KW-1185">Reference proteome</keyword>
<sequence length="67" mass="7750">MKQKLPFILEIIWLVVMVVGLAAAIHKTIDFGFAESIMLYVIAGIAGLMYIWRRYMRKSHEKNQAPK</sequence>
<dbReference type="AlphaFoldDB" id="A0A1Y1CJR5"/>
<evidence type="ECO:0000313" key="3">
    <source>
        <dbReference type="Proteomes" id="UP000218267"/>
    </source>
</evidence>
<dbReference type="RefSeq" id="WP_096429471.1">
    <property type="nucleotide sequence ID" value="NZ_AP018042.1"/>
</dbReference>
<gene>
    <name evidence="2" type="ORF">ALGA_2297</name>
</gene>
<protein>
    <submittedName>
        <fullName evidence="2">Uncharacterized protein</fullName>
    </submittedName>
</protein>
<feature type="transmembrane region" description="Helical" evidence="1">
    <location>
        <begin position="31"/>
        <end position="52"/>
    </location>
</feature>
<keyword evidence="1" id="KW-1133">Transmembrane helix</keyword>
<dbReference type="EMBL" id="AP018042">
    <property type="protein sequence ID" value="BAX80629.1"/>
    <property type="molecule type" value="Genomic_DNA"/>
</dbReference>
<feature type="transmembrane region" description="Helical" evidence="1">
    <location>
        <begin position="7"/>
        <end position="25"/>
    </location>
</feature>
<evidence type="ECO:0000313" key="2">
    <source>
        <dbReference type="EMBL" id="BAX80629.1"/>
    </source>
</evidence>
<dbReference type="Proteomes" id="UP000218267">
    <property type="component" value="Chromosome"/>
</dbReference>
<keyword evidence="1" id="KW-0472">Membrane</keyword>
<reference evidence="3" key="2">
    <citation type="journal article" date="2020" name="Antonie Van Leeuwenhoek">
        <title>Labilibaculum antarcticum sp. nov., a novel facultative anaerobic, psychrotorelant bacterium isolated from marine sediment of Antarctica.</title>
        <authorList>
            <person name="Watanabe M."/>
            <person name="Kojima H."/>
            <person name="Fukui M."/>
        </authorList>
    </citation>
    <scope>NUCLEOTIDE SEQUENCE [LARGE SCALE GENOMIC DNA]</scope>
    <source>
        <strain evidence="3">SPP2</strain>
    </source>
</reference>